<dbReference type="PANTHER" id="PTHR38794:SF1">
    <property type="entry name" value="INTEGRAL MEMBRANE PROTEIN"/>
    <property type="match status" value="1"/>
</dbReference>
<dbReference type="OrthoDB" id="3918601at2759"/>
<proteinExistence type="predicted"/>
<feature type="compositionally biased region" description="Polar residues" evidence="1">
    <location>
        <begin position="286"/>
        <end position="296"/>
    </location>
</feature>
<evidence type="ECO:0000313" key="4">
    <source>
        <dbReference type="EMBL" id="KAH7243741.1"/>
    </source>
</evidence>
<name>A0A9P9GRC0_FUSSL</name>
<keyword evidence="2" id="KW-1133">Transmembrane helix</keyword>
<dbReference type="PANTHER" id="PTHR38794">
    <property type="entry name" value="INTEGRAL MEMBRANE PROTEIN"/>
    <property type="match status" value="1"/>
</dbReference>
<accession>A0A9P9GRC0</accession>
<keyword evidence="2" id="KW-0472">Membrane</keyword>
<reference evidence="4" key="1">
    <citation type="journal article" date="2021" name="Nat. Commun.">
        <title>Genetic determinants of endophytism in the Arabidopsis root mycobiome.</title>
        <authorList>
            <person name="Mesny F."/>
            <person name="Miyauchi S."/>
            <person name="Thiergart T."/>
            <person name="Pickel B."/>
            <person name="Atanasova L."/>
            <person name="Karlsson M."/>
            <person name="Huettel B."/>
            <person name="Barry K.W."/>
            <person name="Haridas S."/>
            <person name="Chen C."/>
            <person name="Bauer D."/>
            <person name="Andreopoulos W."/>
            <person name="Pangilinan J."/>
            <person name="LaButti K."/>
            <person name="Riley R."/>
            <person name="Lipzen A."/>
            <person name="Clum A."/>
            <person name="Drula E."/>
            <person name="Henrissat B."/>
            <person name="Kohler A."/>
            <person name="Grigoriev I.V."/>
            <person name="Martin F.M."/>
            <person name="Hacquard S."/>
        </authorList>
    </citation>
    <scope>NUCLEOTIDE SEQUENCE</scope>
    <source>
        <strain evidence="4">FSSC 5 MPI-SDFR-AT-0091</strain>
    </source>
</reference>
<dbReference type="AlphaFoldDB" id="A0A9P9GRC0"/>
<feature type="transmembrane region" description="Helical" evidence="2">
    <location>
        <begin position="103"/>
        <end position="128"/>
    </location>
</feature>
<feature type="region of interest" description="Disordered" evidence="1">
    <location>
        <begin position="267"/>
        <end position="298"/>
    </location>
</feature>
<comment type="caution">
    <text evidence="4">The sequence shown here is derived from an EMBL/GenBank/DDBJ whole genome shotgun (WGS) entry which is preliminary data.</text>
</comment>
<evidence type="ECO:0000259" key="3">
    <source>
        <dbReference type="Pfam" id="PF20684"/>
    </source>
</evidence>
<keyword evidence="2" id="KW-0812">Transmembrane</keyword>
<evidence type="ECO:0000313" key="5">
    <source>
        <dbReference type="Proteomes" id="UP000736672"/>
    </source>
</evidence>
<dbReference type="InterPro" id="IPR049326">
    <property type="entry name" value="Rhodopsin_dom_fungi"/>
</dbReference>
<organism evidence="4 5">
    <name type="scientific">Fusarium solani</name>
    <name type="common">Filamentous fungus</name>
    <dbReference type="NCBI Taxonomy" id="169388"/>
    <lineage>
        <taxon>Eukaryota</taxon>
        <taxon>Fungi</taxon>
        <taxon>Dikarya</taxon>
        <taxon>Ascomycota</taxon>
        <taxon>Pezizomycotina</taxon>
        <taxon>Sordariomycetes</taxon>
        <taxon>Hypocreomycetidae</taxon>
        <taxon>Hypocreales</taxon>
        <taxon>Nectriaceae</taxon>
        <taxon>Fusarium</taxon>
        <taxon>Fusarium solani species complex</taxon>
    </lineage>
</organism>
<dbReference type="Pfam" id="PF20684">
    <property type="entry name" value="Fung_rhodopsin"/>
    <property type="match status" value="1"/>
</dbReference>
<keyword evidence="5" id="KW-1185">Reference proteome</keyword>
<feature type="transmembrane region" description="Helical" evidence="2">
    <location>
        <begin position="30"/>
        <end position="49"/>
    </location>
</feature>
<sequence>MPELSLSEACLFSAKLADWWRVITDTNKSPLVQVLTLMFLVIALLACSVRTGTKIRMIKTLRAMISSPLCKFHRCVRGCDNGLGRHFNTLNSREIDTFFKSQYAANIMFITSLFCCKLSGIVGLRIMSREGQKWIIFGCEAVVGGWGFTALVVNLFQCRLPTPWRYADDTDCIDRTAFWTYYSITNIASDIAIVVIMCESVLKIQTSWSKKALVMAFGATDFTFSIWKAAIALQLVQCLSILTVCIPSFKPFLDSVESGQIRMDDLRRQGKTSTNGYPSGRPGCSGNKSSGSTPLGTRSRPFRLIEEAITTESQHSQVFELADFSKSNSRGAINITTEQQGAASEGQSRRTSHSSQSILILHAWQVEVRSMHERALGKD</sequence>
<evidence type="ECO:0000256" key="2">
    <source>
        <dbReference type="SAM" id="Phobius"/>
    </source>
</evidence>
<evidence type="ECO:0000256" key="1">
    <source>
        <dbReference type="SAM" id="MobiDB-lite"/>
    </source>
</evidence>
<gene>
    <name evidence="4" type="ORF">B0J15DRAFT_537747</name>
</gene>
<dbReference type="EMBL" id="JAGTJS010000018">
    <property type="protein sequence ID" value="KAH7243741.1"/>
    <property type="molecule type" value="Genomic_DNA"/>
</dbReference>
<dbReference type="Proteomes" id="UP000736672">
    <property type="component" value="Unassembled WGS sequence"/>
</dbReference>
<feature type="domain" description="Rhodopsin" evidence="3">
    <location>
        <begin position="64"/>
        <end position="226"/>
    </location>
</feature>
<feature type="transmembrane region" description="Helical" evidence="2">
    <location>
        <begin position="134"/>
        <end position="156"/>
    </location>
</feature>
<protein>
    <recommendedName>
        <fullName evidence="3">Rhodopsin domain-containing protein</fullName>
    </recommendedName>
</protein>